<keyword evidence="4 6" id="KW-0067">ATP-binding</keyword>
<keyword evidence="1 6" id="KW-0547">Nucleotide-binding</keyword>
<dbReference type="GO" id="GO:0005524">
    <property type="term" value="F:ATP binding"/>
    <property type="evidence" value="ECO:0007669"/>
    <property type="project" value="UniProtKB-UniRule"/>
</dbReference>
<keyword evidence="3 6" id="KW-0347">Helicase</keyword>
<protein>
    <recommendedName>
        <fullName evidence="7">ATP-dependent RNA helicase</fullName>
        <ecNumber evidence="7">3.6.4.13</ecNumber>
    </recommendedName>
</protein>
<evidence type="ECO:0000256" key="7">
    <source>
        <dbReference type="RuleBase" id="RU365068"/>
    </source>
</evidence>
<dbReference type="Pfam" id="PF13959">
    <property type="entry name" value="CTE_SPB4"/>
    <property type="match status" value="1"/>
</dbReference>
<evidence type="ECO:0000256" key="5">
    <source>
        <dbReference type="ARBA" id="ARBA00022884"/>
    </source>
</evidence>
<dbReference type="PROSITE" id="PS00039">
    <property type="entry name" value="DEAD_ATP_HELICASE"/>
    <property type="match status" value="1"/>
</dbReference>
<reference evidence="10" key="1">
    <citation type="submission" date="2013-04" db="EMBL/GenBank/DDBJ databases">
        <authorList>
            <person name="Qu J."/>
            <person name="Murali S.C."/>
            <person name="Bandaranaike D."/>
            <person name="Bellair M."/>
            <person name="Blankenburg K."/>
            <person name="Chao H."/>
            <person name="Dinh H."/>
            <person name="Doddapaneni H."/>
            <person name="Downs B."/>
            <person name="Dugan-Rocha S."/>
            <person name="Elkadiri S."/>
            <person name="Gnanaolivu R.D."/>
            <person name="Hernandez B."/>
            <person name="Javaid M."/>
            <person name="Jayaseelan J.C."/>
            <person name="Lee S."/>
            <person name="Li M."/>
            <person name="Ming W."/>
            <person name="Munidasa M."/>
            <person name="Muniz J."/>
            <person name="Nguyen L."/>
            <person name="Ongeri F."/>
            <person name="Osuji N."/>
            <person name="Pu L.-L."/>
            <person name="Puazo M."/>
            <person name="Qu C."/>
            <person name="Quiroz J."/>
            <person name="Raj R."/>
            <person name="Weissenberger G."/>
            <person name="Xin Y."/>
            <person name="Zou X."/>
            <person name="Han Y."/>
            <person name="Richards S."/>
            <person name="Worley K."/>
            <person name="Muzny D."/>
            <person name="Gibbs R."/>
        </authorList>
    </citation>
    <scope>NUCLEOTIDE SEQUENCE</scope>
    <source>
        <strain evidence="10">Sampled in the wild</strain>
    </source>
</reference>
<dbReference type="SMART" id="SM00487">
    <property type="entry name" value="DEXDc"/>
    <property type="match status" value="1"/>
</dbReference>
<feature type="domain" description="Helicase C-terminal" evidence="9">
    <location>
        <begin position="170"/>
        <end position="332"/>
    </location>
</feature>
<dbReference type="EC" id="3.6.4.13" evidence="7"/>
<evidence type="ECO:0000256" key="2">
    <source>
        <dbReference type="ARBA" id="ARBA00022801"/>
    </source>
</evidence>
<dbReference type="InterPro" id="IPR011545">
    <property type="entry name" value="DEAD/DEAH_box_helicase_dom"/>
</dbReference>
<dbReference type="Gene3D" id="3.40.50.300">
    <property type="entry name" value="P-loop containing nucleotide triphosphate hydrolases"/>
    <property type="match status" value="2"/>
</dbReference>
<dbReference type="GO" id="GO:0003723">
    <property type="term" value="F:RNA binding"/>
    <property type="evidence" value="ECO:0007669"/>
    <property type="project" value="UniProtKB-UniRule"/>
</dbReference>
<dbReference type="SUPFAM" id="SSF52540">
    <property type="entry name" value="P-loop containing nucleoside triphosphate hydrolases"/>
    <property type="match status" value="1"/>
</dbReference>
<evidence type="ECO:0000256" key="1">
    <source>
        <dbReference type="ARBA" id="ARBA00022741"/>
    </source>
</evidence>
<reference evidence="10" key="2">
    <citation type="submission" date="2017-10" db="EMBL/GenBank/DDBJ databases">
        <title>Ladona fulva Genome sequencing and assembly.</title>
        <authorList>
            <person name="Murali S."/>
            <person name="Richards S."/>
            <person name="Bandaranaike D."/>
            <person name="Bellair M."/>
            <person name="Blankenburg K."/>
            <person name="Chao H."/>
            <person name="Dinh H."/>
            <person name="Doddapaneni H."/>
            <person name="Dugan-Rocha S."/>
            <person name="Elkadiri S."/>
            <person name="Gnanaolivu R."/>
            <person name="Hernandez B."/>
            <person name="Skinner E."/>
            <person name="Javaid M."/>
            <person name="Lee S."/>
            <person name="Li M."/>
            <person name="Ming W."/>
            <person name="Munidasa M."/>
            <person name="Muniz J."/>
            <person name="Nguyen L."/>
            <person name="Hughes D."/>
            <person name="Osuji N."/>
            <person name="Pu L.-L."/>
            <person name="Puazo M."/>
            <person name="Qu C."/>
            <person name="Quiroz J."/>
            <person name="Raj R."/>
            <person name="Weissenberger G."/>
            <person name="Xin Y."/>
            <person name="Zou X."/>
            <person name="Han Y."/>
            <person name="Worley K."/>
            <person name="Muzny D."/>
            <person name="Gibbs R."/>
        </authorList>
    </citation>
    <scope>NUCLEOTIDE SEQUENCE</scope>
    <source>
        <strain evidence="10">Sampled in the wild</strain>
    </source>
</reference>
<comment type="similarity">
    <text evidence="6">Belongs to the DEAD box helicase family.</text>
</comment>
<dbReference type="AlphaFoldDB" id="A0A8K0NX47"/>
<dbReference type="SMART" id="SM00490">
    <property type="entry name" value="HELICc"/>
    <property type="match status" value="1"/>
</dbReference>
<dbReference type="InterPro" id="IPR027417">
    <property type="entry name" value="P-loop_NTPase"/>
</dbReference>
<evidence type="ECO:0000313" key="10">
    <source>
        <dbReference type="EMBL" id="KAG8223009.1"/>
    </source>
</evidence>
<sequence>MAFLGNIPIRIKIVIEGKILEQVSHVRYLGCDITYEDDKNITNKINKFQRISGTIRTLKGGKDLKFERKRMDQVNIVICTPGRLLQHMDENPLFDCVNLQILVLDEADRCLDMGFEETMNNIIQNLPTERQTLLFSATQTRSVKDLARLSLKDPMYVSVHEHAKHSTPEALRQSYIVVELEEKFSMLWSFIRNHTKHKILVFLSSCKQVKYIYEAFCRLRPGVSLLALYGTLHQMRRMAIYESFCRKSHAVLFATDIAARGLDFPAVHWVVQLDCPEDSATYIHRAGRTARYQKGGESLLVLLPSEKEAMLERLEAAKIPINEIKINENKLQNPWRKLEALLARDKELKASAQRAFVAYVKSVFLMKDKAVFDVKALNTDAFSR</sequence>
<feature type="domain" description="Helicase ATP-binding" evidence="8">
    <location>
        <begin position="43"/>
        <end position="157"/>
    </location>
</feature>
<comment type="catalytic activity">
    <reaction evidence="7">
        <text>ATP + H2O = ADP + phosphate + H(+)</text>
        <dbReference type="Rhea" id="RHEA:13065"/>
        <dbReference type="ChEBI" id="CHEBI:15377"/>
        <dbReference type="ChEBI" id="CHEBI:15378"/>
        <dbReference type="ChEBI" id="CHEBI:30616"/>
        <dbReference type="ChEBI" id="CHEBI:43474"/>
        <dbReference type="ChEBI" id="CHEBI:456216"/>
        <dbReference type="EC" id="3.6.4.13"/>
    </reaction>
</comment>
<dbReference type="InterPro" id="IPR014001">
    <property type="entry name" value="Helicase_ATP-bd"/>
</dbReference>
<dbReference type="GO" id="GO:0016787">
    <property type="term" value="F:hydrolase activity"/>
    <property type="evidence" value="ECO:0007669"/>
    <property type="project" value="UniProtKB-KW"/>
</dbReference>
<evidence type="ECO:0000259" key="8">
    <source>
        <dbReference type="PROSITE" id="PS51192"/>
    </source>
</evidence>
<dbReference type="SMART" id="SM01178">
    <property type="entry name" value="DUF4217"/>
    <property type="match status" value="1"/>
</dbReference>
<dbReference type="Pfam" id="PF00270">
    <property type="entry name" value="DEAD"/>
    <property type="match status" value="1"/>
</dbReference>
<evidence type="ECO:0000259" key="9">
    <source>
        <dbReference type="PROSITE" id="PS51194"/>
    </source>
</evidence>
<organism evidence="10 11">
    <name type="scientific">Ladona fulva</name>
    <name type="common">Scarce chaser dragonfly</name>
    <name type="synonym">Libellula fulva</name>
    <dbReference type="NCBI Taxonomy" id="123851"/>
    <lineage>
        <taxon>Eukaryota</taxon>
        <taxon>Metazoa</taxon>
        <taxon>Ecdysozoa</taxon>
        <taxon>Arthropoda</taxon>
        <taxon>Hexapoda</taxon>
        <taxon>Insecta</taxon>
        <taxon>Pterygota</taxon>
        <taxon>Palaeoptera</taxon>
        <taxon>Odonata</taxon>
        <taxon>Epiprocta</taxon>
        <taxon>Anisoptera</taxon>
        <taxon>Libelluloidea</taxon>
        <taxon>Libellulidae</taxon>
        <taxon>Ladona</taxon>
    </lineage>
</organism>
<accession>A0A8K0NX47</accession>
<evidence type="ECO:0000256" key="4">
    <source>
        <dbReference type="ARBA" id="ARBA00022840"/>
    </source>
</evidence>
<dbReference type="InterPro" id="IPR000629">
    <property type="entry name" value="RNA-helicase_DEAD-box_CS"/>
</dbReference>
<dbReference type="OrthoDB" id="10259640at2759"/>
<comment type="caution">
    <text evidence="10">The sequence shown here is derived from an EMBL/GenBank/DDBJ whole genome shotgun (WGS) entry which is preliminary data.</text>
</comment>
<comment type="domain">
    <text evidence="7">The Q motif is unique to and characteristic of the DEAD box family of RNA helicases and controls ATP binding and hydrolysis.</text>
</comment>
<dbReference type="PROSITE" id="PS51192">
    <property type="entry name" value="HELICASE_ATP_BIND_1"/>
    <property type="match status" value="1"/>
</dbReference>
<dbReference type="InterPro" id="IPR001650">
    <property type="entry name" value="Helicase_C-like"/>
</dbReference>
<keyword evidence="11" id="KW-1185">Reference proteome</keyword>
<proteinExistence type="inferred from homology"/>
<dbReference type="GO" id="GO:0003724">
    <property type="term" value="F:RNA helicase activity"/>
    <property type="evidence" value="ECO:0007669"/>
    <property type="project" value="UniProtKB-EC"/>
</dbReference>
<name>A0A8K0NX47_LADFU</name>
<dbReference type="InterPro" id="IPR025313">
    <property type="entry name" value="SPB4-like_CTE"/>
</dbReference>
<dbReference type="Pfam" id="PF00271">
    <property type="entry name" value="Helicase_C"/>
    <property type="match status" value="1"/>
</dbReference>
<evidence type="ECO:0000256" key="6">
    <source>
        <dbReference type="RuleBase" id="RU000492"/>
    </source>
</evidence>
<dbReference type="Proteomes" id="UP000792457">
    <property type="component" value="Unassembled WGS sequence"/>
</dbReference>
<evidence type="ECO:0000313" key="11">
    <source>
        <dbReference type="Proteomes" id="UP000792457"/>
    </source>
</evidence>
<dbReference type="CDD" id="cd18787">
    <property type="entry name" value="SF2_C_DEAD"/>
    <property type="match status" value="1"/>
</dbReference>
<evidence type="ECO:0000256" key="3">
    <source>
        <dbReference type="ARBA" id="ARBA00022806"/>
    </source>
</evidence>
<keyword evidence="2 6" id="KW-0378">Hydrolase</keyword>
<comment type="function">
    <text evidence="7">RNA helicase.</text>
</comment>
<dbReference type="EMBL" id="KZ308149">
    <property type="protein sequence ID" value="KAG8223009.1"/>
    <property type="molecule type" value="Genomic_DNA"/>
</dbReference>
<dbReference type="PANTHER" id="PTHR24031">
    <property type="entry name" value="RNA HELICASE"/>
    <property type="match status" value="1"/>
</dbReference>
<keyword evidence="5 7" id="KW-0694">RNA-binding</keyword>
<gene>
    <name evidence="10" type="ORF">J437_LFUL000717</name>
</gene>
<dbReference type="PROSITE" id="PS51194">
    <property type="entry name" value="HELICASE_CTER"/>
    <property type="match status" value="1"/>
</dbReference>